<protein>
    <submittedName>
        <fullName evidence="1">Uncharacterized protein</fullName>
    </submittedName>
</protein>
<dbReference type="SUPFAM" id="SSF140500">
    <property type="entry name" value="BAS1536-like"/>
    <property type="match status" value="1"/>
</dbReference>
<dbReference type="eggNOG" id="ENOG5033NPX">
    <property type="taxonomic scope" value="Bacteria"/>
</dbReference>
<dbReference type="InterPro" id="IPR018540">
    <property type="entry name" value="Spo0E-like"/>
</dbReference>
<evidence type="ECO:0000313" key="2">
    <source>
        <dbReference type="Proteomes" id="UP000030403"/>
    </source>
</evidence>
<sequence length="55" mass="6480">MELKSLESEIKRLQTQLYDIGKETDEYSSGEILKLSEELDKKIILYQKLQYGINN</sequence>
<dbReference type="EMBL" id="AVPF01000001">
    <property type="protein sequence ID" value="KGX91896.1"/>
    <property type="molecule type" value="Genomic_DNA"/>
</dbReference>
<dbReference type="GO" id="GO:0046983">
    <property type="term" value="F:protein dimerization activity"/>
    <property type="evidence" value="ECO:0007669"/>
    <property type="project" value="InterPro"/>
</dbReference>
<name>A0A0A5GFA5_9BACI</name>
<gene>
    <name evidence="1" type="ORF">N783_00780</name>
</gene>
<dbReference type="AlphaFoldDB" id="A0A0A5GFA5"/>
<dbReference type="Proteomes" id="UP000030403">
    <property type="component" value="Unassembled WGS sequence"/>
</dbReference>
<dbReference type="OrthoDB" id="2941740at2"/>
<dbReference type="InterPro" id="IPR037208">
    <property type="entry name" value="Spo0E-like_sf"/>
</dbReference>
<dbReference type="Gene3D" id="4.10.280.10">
    <property type="entry name" value="Helix-loop-helix DNA-binding domain"/>
    <property type="match status" value="1"/>
</dbReference>
<dbReference type="InterPro" id="IPR036638">
    <property type="entry name" value="HLH_DNA-bd_sf"/>
</dbReference>
<reference evidence="1 2" key="1">
    <citation type="submission" date="2013-08" db="EMBL/GenBank/DDBJ databases">
        <authorList>
            <person name="Huang J."/>
            <person name="Wang G."/>
        </authorList>
    </citation>
    <scope>NUCLEOTIDE SEQUENCE [LARGE SCALE GENOMIC DNA]</scope>
    <source>
        <strain evidence="1 2">BH030004</strain>
    </source>
</reference>
<evidence type="ECO:0000313" key="1">
    <source>
        <dbReference type="EMBL" id="KGX91896.1"/>
    </source>
</evidence>
<keyword evidence="2" id="KW-1185">Reference proteome</keyword>
<dbReference type="RefSeq" id="WP_081672872.1">
    <property type="nucleotide sequence ID" value="NZ_AULJ01000001.1"/>
</dbReference>
<dbReference type="STRING" id="1385511.GCA_000425225_00100"/>
<comment type="caution">
    <text evidence="1">The sequence shown here is derived from an EMBL/GenBank/DDBJ whole genome shotgun (WGS) entry which is preliminary data.</text>
</comment>
<dbReference type="GO" id="GO:0043937">
    <property type="term" value="P:regulation of sporulation"/>
    <property type="evidence" value="ECO:0007669"/>
    <property type="project" value="InterPro"/>
</dbReference>
<dbReference type="Pfam" id="PF09388">
    <property type="entry name" value="SpoOE-like"/>
    <property type="match status" value="1"/>
</dbReference>
<proteinExistence type="predicted"/>
<organism evidence="1 2">
    <name type="scientific">Pontibacillus marinus BH030004 = DSM 16465</name>
    <dbReference type="NCBI Taxonomy" id="1385511"/>
    <lineage>
        <taxon>Bacteria</taxon>
        <taxon>Bacillati</taxon>
        <taxon>Bacillota</taxon>
        <taxon>Bacilli</taxon>
        <taxon>Bacillales</taxon>
        <taxon>Bacillaceae</taxon>
        <taxon>Pontibacillus</taxon>
    </lineage>
</organism>
<accession>A0A0A5GFA5</accession>